<keyword evidence="7 12" id="KW-0406">Ion transport</keyword>
<evidence type="ECO:0000256" key="7">
    <source>
        <dbReference type="ARBA" id="ARBA00023065"/>
    </source>
</evidence>
<keyword evidence="14" id="KW-1185">Reference proteome</keyword>
<dbReference type="EMBL" id="CATKSH010000004">
    <property type="protein sequence ID" value="CAI9120146.1"/>
    <property type="molecule type" value="Genomic_DNA"/>
</dbReference>
<dbReference type="GO" id="GO:0140114">
    <property type="term" value="P:cellular detoxification of fluoride"/>
    <property type="evidence" value="ECO:0007669"/>
    <property type="project" value="UniProtKB-UniRule"/>
</dbReference>
<dbReference type="PANTHER" id="PTHR28259:SF1">
    <property type="entry name" value="FLUORIDE EXPORT PROTEIN 1-RELATED"/>
    <property type="match status" value="1"/>
</dbReference>
<evidence type="ECO:0000256" key="3">
    <source>
        <dbReference type="ARBA" id="ARBA00022519"/>
    </source>
</evidence>
<organism evidence="13 14">
    <name type="scientific">Brytella acorum</name>
    <dbReference type="NCBI Taxonomy" id="2959299"/>
    <lineage>
        <taxon>Bacteria</taxon>
        <taxon>Pseudomonadati</taxon>
        <taxon>Pseudomonadota</taxon>
        <taxon>Alphaproteobacteria</taxon>
        <taxon>Acetobacterales</taxon>
        <taxon>Acetobacteraceae</taxon>
        <taxon>Brytella</taxon>
    </lineage>
</organism>
<feature type="transmembrane region" description="Helical" evidence="12">
    <location>
        <begin position="106"/>
        <end position="127"/>
    </location>
</feature>
<evidence type="ECO:0000313" key="13">
    <source>
        <dbReference type="EMBL" id="CAI9120146.1"/>
    </source>
</evidence>
<keyword evidence="5 12" id="KW-1133">Transmembrane helix</keyword>
<comment type="subcellular location">
    <subcellularLocation>
        <location evidence="1 12">Cell membrane</location>
        <topology evidence="1 12">Multi-pass membrane protein</topology>
    </subcellularLocation>
</comment>
<comment type="function">
    <text evidence="12">Fluoride-specific ion channel. Important for reducing fluoride concentration in the cell, thus reducing its toxicity.</text>
</comment>
<evidence type="ECO:0000313" key="14">
    <source>
        <dbReference type="Proteomes" id="UP001176960"/>
    </source>
</evidence>
<keyword evidence="3" id="KW-0997">Cell inner membrane</keyword>
<keyword evidence="8 12" id="KW-0472">Membrane</keyword>
<comment type="caution">
    <text evidence="13">The sequence shown here is derived from an EMBL/GenBank/DDBJ whole genome shotgun (WGS) entry which is preliminary data.</text>
</comment>
<evidence type="ECO:0000256" key="9">
    <source>
        <dbReference type="ARBA" id="ARBA00023303"/>
    </source>
</evidence>
<keyword evidence="2 12" id="KW-1003">Cell membrane</keyword>
<evidence type="ECO:0000256" key="2">
    <source>
        <dbReference type="ARBA" id="ARBA00022475"/>
    </source>
</evidence>
<dbReference type="Pfam" id="PF02537">
    <property type="entry name" value="CRCB"/>
    <property type="match status" value="1"/>
</dbReference>
<dbReference type="AlphaFoldDB" id="A0AA35UMI5"/>
<dbReference type="GO" id="GO:0005886">
    <property type="term" value="C:plasma membrane"/>
    <property type="evidence" value="ECO:0007669"/>
    <property type="project" value="UniProtKB-SubCell"/>
</dbReference>
<dbReference type="RefSeq" id="WP_289841937.1">
    <property type="nucleotide sequence ID" value="NZ_CATKSH010000004.1"/>
</dbReference>
<evidence type="ECO:0000256" key="8">
    <source>
        <dbReference type="ARBA" id="ARBA00023136"/>
    </source>
</evidence>
<dbReference type="Proteomes" id="UP001176960">
    <property type="component" value="Unassembled WGS sequence"/>
</dbReference>
<comment type="activity regulation">
    <text evidence="12">Na(+) is not transported, but it plays an essential structural role and its presence is essential for fluoride channel function.</text>
</comment>
<feature type="binding site" evidence="12">
    <location>
        <position position="84"/>
    </location>
    <ligand>
        <name>Na(+)</name>
        <dbReference type="ChEBI" id="CHEBI:29101"/>
        <note>structural</note>
    </ligand>
</feature>
<gene>
    <name evidence="12 13" type="primary">crcB</name>
    <name evidence="12" type="synonym">fluC</name>
    <name evidence="13" type="ORF">LMG32879_000975</name>
</gene>
<comment type="catalytic activity">
    <reaction evidence="11">
        <text>fluoride(in) = fluoride(out)</text>
        <dbReference type="Rhea" id="RHEA:76159"/>
        <dbReference type="ChEBI" id="CHEBI:17051"/>
    </reaction>
    <physiologicalReaction direction="left-to-right" evidence="11">
        <dbReference type="Rhea" id="RHEA:76160"/>
    </physiologicalReaction>
</comment>
<evidence type="ECO:0000256" key="12">
    <source>
        <dbReference type="HAMAP-Rule" id="MF_00454"/>
    </source>
</evidence>
<dbReference type="InterPro" id="IPR003691">
    <property type="entry name" value="FluC"/>
</dbReference>
<proteinExistence type="inferred from homology"/>
<dbReference type="PANTHER" id="PTHR28259">
    <property type="entry name" value="FLUORIDE EXPORT PROTEIN 1-RELATED"/>
    <property type="match status" value="1"/>
</dbReference>
<dbReference type="GO" id="GO:0046872">
    <property type="term" value="F:metal ion binding"/>
    <property type="evidence" value="ECO:0007669"/>
    <property type="project" value="UniProtKB-KW"/>
</dbReference>
<evidence type="ECO:0000256" key="11">
    <source>
        <dbReference type="ARBA" id="ARBA00035585"/>
    </source>
</evidence>
<keyword evidence="12" id="KW-0479">Metal-binding</keyword>
<evidence type="ECO:0000256" key="5">
    <source>
        <dbReference type="ARBA" id="ARBA00022989"/>
    </source>
</evidence>
<sequence>MTAPNMLTTFAIALGGAVGTVMRYWIGLALARWSQTLPWGTIVINVTGSFAIALFGALTVSGARLQAPETARLVFMVGLCGGYTTFSSFSLQTLDLLRNGTPLRALMNIGLSVGLCMASVTAGYLAAQAINHMYATNVPFSASDE</sequence>
<evidence type="ECO:0000256" key="6">
    <source>
        <dbReference type="ARBA" id="ARBA00023053"/>
    </source>
</evidence>
<feature type="binding site" evidence="12">
    <location>
        <position position="81"/>
    </location>
    <ligand>
        <name>Na(+)</name>
        <dbReference type="ChEBI" id="CHEBI:29101"/>
        <note>structural</note>
    </ligand>
</feature>
<name>A0AA35UMI5_9PROT</name>
<keyword evidence="9 12" id="KW-0407">Ion channel</keyword>
<keyword evidence="6 12" id="KW-0915">Sodium</keyword>
<dbReference type="NCBIfam" id="TIGR00494">
    <property type="entry name" value="crcB"/>
    <property type="match status" value="1"/>
</dbReference>
<protein>
    <recommendedName>
        <fullName evidence="12">Fluoride-specific ion channel FluC</fullName>
    </recommendedName>
</protein>
<comment type="similarity">
    <text evidence="10 12">Belongs to the fluoride channel Fluc/FEX (TC 1.A.43) family.</text>
</comment>
<dbReference type="HAMAP" id="MF_00454">
    <property type="entry name" value="FluC"/>
    <property type="match status" value="1"/>
</dbReference>
<evidence type="ECO:0000256" key="10">
    <source>
        <dbReference type="ARBA" id="ARBA00035120"/>
    </source>
</evidence>
<dbReference type="GO" id="GO:0062054">
    <property type="term" value="F:fluoride channel activity"/>
    <property type="evidence" value="ECO:0007669"/>
    <property type="project" value="UniProtKB-UniRule"/>
</dbReference>
<evidence type="ECO:0000256" key="1">
    <source>
        <dbReference type="ARBA" id="ARBA00004651"/>
    </source>
</evidence>
<reference evidence="13" key="1">
    <citation type="submission" date="2023-03" db="EMBL/GenBank/DDBJ databases">
        <authorList>
            <person name="Cleenwerck I."/>
        </authorList>
    </citation>
    <scope>NUCLEOTIDE SEQUENCE</scope>
    <source>
        <strain evidence="13">LMG 32879</strain>
    </source>
</reference>
<accession>A0AA35UMI5</accession>
<feature type="transmembrane region" description="Helical" evidence="12">
    <location>
        <begin position="39"/>
        <end position="61"/>
    </location>
</feature>
<keyword evidence="4 12" id="KW-0812">Transmembrane</keyword>
<keyword evidence="12" id="KW-0813">Transport</keyword>
<evidence type="ECO:0000256" key="4">
    <source>
        <dbReference type="ARBA" id="ARBA00022692"/>
    </source>
</evidence>
<feature type="transmembrane region" description="Helical" evidence="12">
    <location>
        <begin position="73"/>
        <end position="94"/>
    </location>
</feature>